<evidence type="ECO:0000313" key="5">
    <source>
        <dbReference type="Proteomes" id="UP000636800"/>
    </source>
</evidence>
<reference evidence="4 5" key="1">
    <citation type="journal article" date="2020" name="Nat. Food">
        <title>A phased Vanilla planifolia genome enables genetic improvement of flavour and production.</title>
        <authorList>
            <person name="Hasing T."/>
            <person name="Tang H."/>
            <person name="Brym M."/>
            <person name="Khazi F."/>
            <person name="Huang T."/>
            <person name="Chambers A.H."/>
        </authorList>
    </citation>
    <scope>NUCLEOTIDE SEQUENCE [LARGE SCALE GENOMIC DNA]</scope>
    <source>
        <tissue evidence="4">Leaf</tissue>
    </source>
</reference>
<comment type="caution">
    <text evidence="4">The sequence shown here is derived from an EMBL/GenBank/DDBJ whole genome shotgun (WGS) entry which is preliminary data.</text>
</comment>
<accession>A0A835UUL0</accession>
<evidence type="ECO:0000259" key="2">
    <source>
        <dbReference type="Pfam" id="PF25036"/>
    </source>
</evidence>
<dbReference type="Pfam" id="PF25037">
    <property type="entry name" value="VPS13_C"/>
    <property type="match status" value="1"/>
</dbReference>
<protein>
    <recommendedName>
        <fullName evidence="6">Vacuolar protein sorting-associated protein 13 VPS13 adaptor binding domain-containing protein</fullName>
    </recommendedName>
</protein>
<dbReference type="InterPro" id="IPR009291">
    <property type="entry name" value="Vps62"/>
</dbReference>
<dbReference type="PANTHER" id="PTHR16166">
    <property type="entry name" value="VACUOLAR PROTEIN SORTING-ASSOCIATED PROTEIN VPS13"/>
    <property type="match status" value="1"/>
</dbReference>
<dbReference type="Pfam" id="PF06101">
    <property type="entry name" value="Vps62"/>
    <property type="match status" value="1"/>
</dbReference>
<evidence type="ECO:0000313" key="4">
    <source>
        <dbReference type="EMBL" id="KAG0473065.1"/>
    </source>
</evidence>
<feature type="region of interest" description="Disordered" evidence="1">
    <location>
        <begin position="1924"/>
        <end position="1943"/>
    </location>
</feature>
<organism evidence="4 5">
    <name type="scientific">Vanilla planifolia</name>
    <name type="common">Vanilla</name>
    <dbReference type="NCBI Taxonomy" id="51239"/>
    <lineage>
        <taxon>Eukaryota</taxon>
        <taxon>Viridiplantae</taxon>
        <taxon>Streptophyta</taxon>
        <taxon>Embryophyta</taxon>
        <taxon>Tracheophyta</taxon>
        <taxon>Spermatophyta</taxon>
        <taxon>Magnoliopsida</taxon>
        <taxon>Liliopsida</taxon>
        <taxon>Asparagales</taxon>
        <taxon>Orchidaceae</taxon>
        <taxon>Vanilloideae</taxon>
        <taxon>Vanilleae</taxon>
        <taxon>Vanilla</taxon>
    </lineage>
</organism>
<gene>
    <name evidence="4" type="ORF">HPP92_014922</name>
</gene>
<dbReference type="InterPro" id="IPR026847">
    <property type="entry name" value="VPS13"/>
</dbReference>
<dbReference type="PANTHER" id="PTHR16166:SF137">
    <property type="entry name" value="PLECKSTRIN HOMOLOGY (PH) DOMAIN-CONTAINING PROTEIN"/>
    <property type="match status" value="1"/>
</dbReference>
<sequence>MVLTSGRLLEVVASFRLIWWNQGTDPHKRLSIWRPVVPRGMVFLGDIAVQGYEPPNLAIVLNDTVDEVLFKCPQDFQLLGRIKKNKGNDGIYFWMPLAPPGYVAMGCVACKGPPKGDDLSCLRCIREIWVTGDQFPDESVWDTSVGIASTDSFSLWSVGHEVGTFIVRKGLKKPPKRFALKLANPNVPSGSDGIVLDAELKNFSVAVFDDYEGLMVPLFNVSLGCIGLNFYGRSDYMNSTLNFSLASRSYNDKYDDWEPLIEPTDGFLRYQYDLNRPGAATQIRVTSTKDLTLNMSASNLNLMFQAYTSWCNLILVDESSKMRKYVNQERALSKCDEASIIDIHRKKNYFIIPQNQLGQDIYIRATENDRLSSIIKMPSGDNRPIKVPVSKNLLNSHMDGKTNRISQSLLTVVISEAELPTIEAMASAQYSVAVRLFLRCSAESSVQQQSARTCGASPETSADVKFLVKWNEIFFFKVDFVDNYIMEFTIIDMGRRGEPIGIYSSSLEQIVSEACSISSSNNSCYDLTWRDLSSVKRKEGPWTTVRLNYASPAACWRLGDDVVASEVTVRDGNRFVSIRSLVSVTNNTDFVIDLCLKSKNSPKSMHFTEGNEDGNNGSDDSRIHVDEFFETEQYSPSDGWHSCSLSFVNGHHQEMPNTSLPDGWEWIDEWHVDDTSVEISDGWLRPKLVGEQKEYSWSSVLKKHELSGSGNFNHTEGSEICVSELTEADTLLYCPEKSDFSTDKGGLWFCLTIQGEQIGKDIRSEPIHDWKLVISSALSINNYLPLSSEYAVVDKEGRESATCSQGVLFPGKSAKIYNANVQGSLYLSILPQRGWELTHERIPITHGSKISSMTMNLRNSYSGRLVVVIVDQTFNKDHSIARSIRIYVPYWIESARCPPLTFNFVDRKEKRSDSGHSKRNMKAEKILWQITNEDMINGYTIVSALNFKYLALSVSLSNPGKEKFGPVKELSPLGDMDGSIDLYAYDADGNSMRIFIFSKTSPYEAVPTKVILVRPFMAFTNRLGEDLFIILNSEDRPKILHASDARVAFVCSKTGGQEKIQVRLWNTNWCLPFEIANEDTLTISLKMHHGARKYLRAEIRGYEEDLVFGCIRMEPARGPIRIENRMADRTLEICQSGLADDDWIKLEPLSSTNFSWDDPYGQRSIDVRIQGMVYLQNISLDEANDSRDLKAHGINLHVEEAGDVKFVRFIDEKRRLQLESRKMIEPLEKASTSKLQEMQSGTSPLELIIELGIVGVSLIDHKPRELLYLYLEKVFASFSTGYDAGKTSRFKLIVGKLQLDNQLPLTIMPVLLAPEDMPDLNHPVFKATVTLSNDNIDGTQIFPYVYVRVTEKCWRINVHEPIIWALVDFYSNLRLYSTPSNLDVTQVDPEIRFDLIDVSEIRLKLSLETSPNQRPHGALGIWGPILSTVGNAFKLQLHLRKVMHKNRFILKALFFLLLLIVSRDLIHNPLHVIFSVDVLGMTKSTLASLSKGFAELSTDRQFLQLRSKQVWSRRITGFSDGFLQGTEAFAQGVAFGVTGVLRKPVENARQHGFLGLAHGLGRAFLGFVVQPLSGALDFVSLTVDGVGASFSKCLDILSNKATAQRIRYPRAIRANGIIEKYSEREAIGQMILYLAEASRHLRCADLFKEPSKYAWSDYYEDHFIVPFQRIVLITNKRVMLLQVPSSQRYVQFADETGGRDSFKCRKPVIKSRGFQSASSHAEEMRFKKHCVNFQKIWSSEQEYRSHCTLFPKQVIDDSTICSIWRPLCPNGYVSVGDVAHIGIHQPHVAAVYKYSERSFSLPVGYDLINNHAQDNHCLRYNILALSEIQVSCIDFNMLSRCGGTVPVNTVFLLSIWLPRPPDGFAALGCVAVAAFDEPRSILHTAFISMGLLHLSSTERSTPVRRLLTAQRGFRLKPMRVSECEPPRVSEARQTPNEHLGDWD</sequence>
<feature type="domain" description="Vacuolar protein sorting-associated protein 13 VPS13 adaptor binding" evidence="2">
    <location>
        <begin position="770"/>
        <end position="1161"/>
    </location>
</feature>
<evidence type="ECO:0008006" key="6">
    <source>
        <dbReference type="Google" id="ProtNLM"/>
    </source>
</evidence>
<dbReference type="Proteomes" id="UP000636800">
    <property type="component" value="Chromosome 7"/>
</dbReference>
<dbReference type="InterPro" id="IPR056748">
    <property type="entry name" value="VPS13-like_C"/>
</dbReference>
<dbReference type="GO" id="GO:0045053">
    <property type="term" value="P:protein retention in Golgi apparatus"/>
    <property type="evidence" value="ECO:0007669"/>
    <property type="project" value="TreeGrafter"/>
</dbReference>
<proteinExistence type="predicted"/>
<feature type="domain" description="Intermembrane lipid transfer protein VPS13-like C-terminal" evidence="3">
    <location>
        <begin position="1606"/>
        <end position="1683"/>
    </location>
</feature>
<dbReference type="InterPro" id="IPR009543">
    <property type="entry name" value="VPS13_VAB"/>
</dbReference>
<evidence type="ECO:0000259" key="3">
    <source>
        <dbReference type="Pfam" id="PF25037"/>
    </source>
</evidence>
<dbReference type="EMBL" id="JADCNL010000007">
    <property type="protein sequence ID" value="KAG0473065.1"/>
    <property type="molecule type" value="Genomic_DNA"/>
</dbReference>
<dbReference type="OrthoDB" id="26525at2759"/>
<dbReference type="Pfam" id="PF25036">
    <property type="entry name" value="VPS13_VAB"/>
    <property type="match status" value="1"/>
</dbReference>
<evidence type="ECO:0000256" key="1">
    <source>
        <dbReference type="SAM" id="MobiDB-lite"/>
    </source>
</evidence>
<name>A0A835UUL0_VANPL</name>
<dbReference type="GO" id="GO:0006623">
    <property type="term" value="P:protein targeting to vacuole"/>
    <property type="evidence" value="ECO:0007669"/>
    <property type="project" value="TreeGrafter"/>
</dbReference>
<keyword evidence="5" id="KW-1185">Reference proteome</keyword>